<proteinExistence type="inferred from homology"/>
<sequence>MFYYVYILQSHKNQNLYVGYTTDLKARLERHNAGFNASTKPYRPWQLIHYEAYLNEKDARRREKYLKTSQGSRLLKRMLKEYFYNQKQK</sequence>
<comment type="caution">
    <text evidence="3">The sequence shown here is derived from an EMBL/GenBank/DDBJ whole genome shotgun (WGS) entry which is preliminary data.</text>
</comment>
<evidence type="ECO:0000313" key="4">
    <source>
        <dbReference type="Proteomes" id="UP000178613"/>
    </source>
</evidence>
<dbReference type="Gene3D" id="3.40.1440.10">
    <property type="entry name" value="GIY-YIG endonuclease"/>
    <property type="match status" value="1"/>
</dbReference>
<dbReference type="PANTHER" id="PTHR34477">
    <property type="entry name" value="UPF0213 PROTEIN YHBQ"/>
    <property type="match status" value="1"/>
</dbReference>
<dbReference type="PROSITE" id="PS50164">
    <property type="entry name" value="GIY_YIG"/>
    <property type="match status" value="1"/>
</dbReference>
<dbReference type="InterPro" id="IPR000305">
    <property type="entry name" value="GIY-YIG_endonuc"/>
</dbReference>
<reference evidence="3 4" key="1">
    <citation type="journal article" date="2016" name="Nat. Commun.">
        <title>Thousands of microbial genomes shed light on interconnected biogeochemical processes in an aquifer system.</title>
        <authorList>
            <person name="Anantharaman K."/>
            <person name="Brown C.T."/>
            <person name="Hug L.A."/>
            <person name="Sharon I."/>
            <person name="Castelle C.J."/>
            <person name="Probst A.J."/>
            <person name="Thomas B.C."/>
            <person name="Singh A."/>
            <person name="Wilkins M.J."/>
            <person name="Karaoz U."/>
            <person name="Brodie E.L."/>
            <person name="Williams K.H."/>
            <person name="Hubbard S.S."/>
            <person name="Banfield J.F."/>
        </authorList>
    </citation>
    <scope>NUCLEOTIDE SEQUENCE [LARGE SCALE GENOMIC DNA]</scope>
</reference>
<dbReference type="PANTHER" id="PTHR34477:SF1">
    <property type="entry name" value="UPF0213 PROTEIN YHBQ"/>
    <property type="match status" value="1"/>
</dbReference>
<dbReference type="AlphaFoldDB" id="A0A1G2RES1"/>
<evidence type="ECO:0000313" key="3">
    <source>
        <dbReference type="EMBL" id="OHA71343.1"/>
    </source>
</evidence>
<evidence type="ECO:0000259" key="2">
    <source>
        <dbReference type="PROSITE" id="PS50164"/>
    </source>
</evidence>
<dbReference type="CDD" id="cd10449">
    <property type="entry name" value="GIY-YIG_SLX1_like"/>
    <property type="match status" value="1"/>
</dbReference>
<dbReference type="SMART" id="SM00465">
    <property type="entry name" value="GIYc"/>
    <property type="match status" value="1"/>
</dbReference>
<dbReference type="SUPFAM" id="SSF82771">
    <property type="entry name" value="GIY-YIG endonuclease"/>
    <property type="match status" value="1"/>
</dbReference>
<evidence type="ECO:0000256" key="1">
    <source>
        <dbReference type="ARBA" id="ARBA00007435"/>
    </source>
</evidence>
<dbReference type="InterPro" id="IPR050190">
    <property type="entry name" value="UPF0213_domain"/>
</dbReference>
<organism evidence="3 4">
    <name type="scientific">Candidatus Wildermuthbacteria bacterium RIFCSPHIGHO2_02_FULL_49_9</name>
    <dbReference type="NCBI Taxonomy" id="1802456"/>
    <lineage>
        <taxon>Bacteria</taxon>
        <taxon>Candidatus Wildermuthiibacteriota</taxon>
    </lineage>
</organism>
<dbReference type="InterPro" id="IPR035901">
    <property type="entry name" value="GIY-YIG_endonuc_sf"/>
</dbReference>
<dbReference type="Proteomes" id="UP000178613">
    <property type="component" value="Unassembled WGS sequence"/>
</dbReference>
<dbReference type="Pfam" id="PF01541">
    <property type="entry name" value="GIY-YIG"/>
    <property type="match status" value="1"/>
</dbReference>
<comment type="similarity">
    <text evidence="1">Belongs to the UPF0213 family.</text>
</comment>
<dbReference type="EMBL" id="MHUB01000002">
    <property type="protein sequence ID" value="OHA71343.1"/>
    <property type="molecule type" value="Genomic_DNA"/>
</dbReference>
<protein>
    <submittedName>
        <fullName evidence="3">Excinuclease ABC subunit C</fullName>
    </submittedName>
</protein>
<accession>A0A1G2RES1</accession>
<feature type="domain" description="GIY-YIG" evidence="2">
    <location>
        <begin position="1"/>
        <end position="76"/>
    </location>
</feature>
<gene>
    <name evidence="3" type="ORF">A3D64_02450</name>
</gene>
<name>A0A1G2RES1_9BACT</name>